<evidence type="ECO:0000256" key="1">
    <source>
        <dbReference type="SAM" id="MobiDB-lite"/>
    </source>
</evidence>
<gene>
    <name evidence="2" type="ORF">NDU88_001263</name>
</gene>
<dbReference type="Proteomes" id="UP001066276">
    <property type="component" value="Chromosome 8"/>
</dbReference>
<protein>
    <submittedName>
        <fullName evidence="2">Uncharacterized protein</fullName>
    </submittedName>
</protein>
<reference evidence="2" key="1">
    <citation type="journal article" date="2022" name="bioRxiv">
        <title>Sequencing and chromosome-scale assembly of the giantPleurodeles waltlgenome.</title>
        <authorList>
            <person name="Brown T."/>
            <person name="Elewa A."/>
            <person name="Iarovenko S."/>
            <person name="Subramanian E."/>
            <person name="Araus A.J."/>
            <person name="Petzold A."/>
            <person name="Susuki M."/>
            <person name="Suzuki K.-i.T."/>
            <person name="Hayashi T."/>
            <person name="Toyoda A."/>
            <person name="Oliveira C."/>
            <person name="Osipova E."/>
            <person name="Leigh N.D."/>
            <person name="Simon A."/>
            <person name="Yun M.H."/>
        </authorList>
    </citation>
    <scope>NUCLEOTIDE SEQUENCE</scope>
    <source>
        <strain evidence="2">20211129_DDA</strain>
        <tissue evidence="2">Liver</tissue>
    </source>
</reference>
<evidence type="ECO:0000313" key="3">
    <source>
        <dbReference type="Proteomes" id="UP001066276"/>
    </source>
</evidence>
<proteinExistence type="predicted"/>
<organism evidence="2 3">
    <name type="scientific">Pleurodeles waltl</name>
    <name type="common">Iberian ribbed newt</name>
    <dbReference type="NCBI Taxonomy" id="8319"/>
    <lineage>
        <taxon>Eukaryota</taxon>
        <taxon>Metazoa</taxon>
        <taxon>Chordata</taxon>
        <taxon>Craniata</taxon>
        <taxon>Vertebrata</taxon>
        <taxon>Euteleostomi</taxon>
        <taxon>Amphibia</taxon>
        <taxon>Batrachia</taxon>
        <taxon>Caudata</taxon>
        <taxon>Salamandroidea</taxon>
        <taxon>Salamandridae</taxon>
        <taxon>Pleurodelinae</taxon>
        <taxon>Pleurodeles</taxon>
    </lineage>
</organism>
<dbReference type="EMBL" id="JANPWB010000012">
    <property type="protein sequence ID" value="KAJ1113003.1"/>
    <property type="molecule type" value="Genomic_DNA"/>
</dbReference>
<name>A0AAV7NAD8_PLEWA</name>
<accession>A0AAV7NAD8</accession>
<feature type="region of interest" description="Disordered" evidence="1">
    <location>
        <begin position="1"/>
        <end position="88"/>
    </location>
</feature>
<keyword evidence="3" id="KW-1185">Reference proteome</keyword>
<dbReference type="AlphaFoldDB" id="A0AAV7NAD8"/>
<comment type="caution">
    <text evidence="2">The sequence shown here is derived from an EMBL/GenBank/DDBJ whole genome shotgun (WGS) entry which is preliminary data.</text>
</comment>
<evidence type="ECO:0000313" key="2">
    <source>
        <dbReference type="EMBL" id="KAJ1113003.1"/>
    </source>
</evidence>
<feature type="compositionally biased region" description="Polar residues" evidence="1">
    <location>
        <begin position="22"/>
        <end position="31"/>
    </location>
</feature>
<feature type="compositionally biased region" description="Polar residues" evidence="1">
    <location>
        <begin position="53"/>
        <end position="68"/>
    </location>
</feature>
<sequence>MCHVPPPISELDLPVASGTPGSGTSPDWHSSPTRHRREQAMDSKEQMAVGSRLQETGRQATSPSSMPRQQAEEAAAPWRAVRCSEPRR</sequence>